<comment type="caution">
    <text evidence="6">The sequence shown here is derived from an EMBL/GenBank/DDBJ whole genome shotgun (WGS) entry which is preliminary data.</text>
</comment>
<dbReference type="AlphaFoldDB" id="K0S0W6"/>
<keyword evidence="3" id="KW-0934">Plastid</keyword>
<dbReference type="PANTHER" id="PTHR33926">
    <property type="entry name" value="PROTEIN TIC 22, CHLOROPLASTIC"/>
    <property type="match status" value="1"/>
</dbReference>
<feature type="chain" id="PRO_5003836711" evidence="5">
    <location>
        <begin position="20"/>
        <end position="352"/>
    </location>
</feature>
<reference evidence="6 7" key="1">
    <citation type="journal article" date="2012" name="Genome Biol.">
        <title>Genome and low-iron response of an oceanic diatom adapted to chronic iron limitation.</title>
        <authorList>
            <person name="Lommer M."/>
            <person name="Specht M."/>
            <person name="Roy A.S."/>
            <person name="Kraemer L."/>
            <person name="Andreson R."/>
            <person name="Gutowska M.A."/>
            <person name="Wolf J."/>
            <person name="Bergner S.V."/>
            <person name="Schilhabel M.B."/>
            <person name="Klostermeier U.C."/>
            <person name="Beiko R.G."/>
            <person name="Rosenstiel P."/>
            <person name="Hippler M."/>
            <person name="Laroche J."/>
        </authorList>
    </citation>
    <scope>NUCLEOTIDE SEQUENCE [LARGE SCALE GENOMIC DNA]</scope>
    <source>
        <strain evidence="6 7">CCMP1005</strain>
    </source>
</reference>
<dbReference type="InterPro" id="IPR007378">
    <property type="entry name" value="Tic22-like"/>
</dbReference>
<evidence type="ECO:0000313" key="7">
    <source>
        <dbReference type="Proteomes" id="UP000266841"/>
    </source>
</evidence>
<protein>
    <submittedName>
        <fullName evidence="6">Uncharacterized protein</fullName>
    </submittedName>
</protein>
<feature type="compositionally biased region" description="Gly residues" evidence="4">
    <location>
        <begin position="341"/>
        <end position="352"/>
    </location>
</feature>
<feature type="signal peptide" evidence="5">
    <location>
        <begin position="1"/>
        <end position="19"/>
    </location>
</feature>
<dbReference type="eggNOG" id="ENOG502SJK2">
    <property type="taxonomic scope" value="Eukaryota"/>
</dbReference>
<evidence type="ECO:0000256" key="4">
    <source>
        <dbReference type="SAM" id="MobiDB-lite"/>
    </source>
</evidence>
<sequence>MKFLGLLLSAGALVRFGSAAPFASKSVAQTSNLDLVFGIRGGGIFGGNKKGRDSDADVKDKLKAESGETFPALSQEEVEEWLNHIPVFAVTDSNGAGVVLKPDNETSVMYFFFNPQMANATLAQLKGTNESLELKLSAFSLGKIWYKMLQNDEEIKLKQPGADDSEAEVLSGGNVEYRLVPDTRDLLGARMLLTMTPEDGEEMKNAGETMTPELAQKAVEKAMTESPEFKENYNEIPVFLIAQMRMQKPASGDDENEAKTILPMYFSLQTMVATWQQFMSSQSDPELQGMEPAINVMNLHKLVEMMREPSEIDFRSCLLLPPIPTGPESATSPSAVPAEGAGLGGGGTLGDI</sequence>
<organism evidence="6 7">
    <name type="scientific">Thalassiosira oceanica</name>
    <name type="common">Marine diatom</name>
    <dbReference type="NCBI Taxonomy" id="159749"/>
    <lineage>
        <taxon>Eukaryota</taxon>
        <taxon>Sar</taxon>
        <taxon>Stramenopiles</taxon>
        <taxon>Ochrophyta</taxon>
        <taxon>Bacillariophyta</taxon>
        <taxon>Coscinodiscophyceae</taxon>
        <taxon>Thalassiosirophycidae</taxon>
        <taxon>Thalassiosirales</taxon>
        <taxon>Thalassiosiraceae</taxon>
        <taxon>Thalassiosira</taxon>
    </lineage>
</organism>
<dbReference type="Proteomes" id="UP000266841">
    <property type="component" value="Unassembled WGS sequence"/>
</dbReference>
<dbReference type="EMBL" id="AGNL01023897">
    <property type="protein sequence ID" value="EJK58970.1"/>
    <property type="molecule type" value="Genomic_DNA"/>
</dbReference>
<evidence type="ECO:0000256" key="3">
    <source>
        <dbReference type="ARBA" id="ARBA00022640"/>
    </source>
</evidence>
<name>K0S0W6_THAOC</name>
<keyword evidence="7" id="KW-1185">Reference proteome</keyword>
<proteinExistence type="predicted"/>
<evidence type="ECO:0000256" key="2">
    <source>
        <dbReference type="ARBA" id="ARBA00022528"/>
    </source>
</evidence>
<dbReference type="OrthoDB" id="196308at2759"/>
<evidence type="ECO:0000256" key="5">
    <source>
        <dbReference type="SAM" id="SignalP"/>
    </source>
</evidence>
<keyword evidence="2" id="KW-0150">Chloroplast</keyword>
<dbReference type="Gene3D" id="3.40.1350.100">
    <property type="match status" value="1"/>
</dbReference>
<comment type="subcellular location">
    <subcellularLocation>
        <location evidence="1">Plastid</location>
        <location evidence="1">Chloroplast</location>
    </subcellularLocation>
</comment>
<accession>K0S0W6</accession>
<feature type="region of interest" description="Disordered" evidence="4">
    <location>
        <begin position="325"/>
        <end position="352"/>
    </location>
</feature>
<dbReference type="PANTHER" id="PTHR33926:SF4">
    <property type="entry name" value="PROTEIN TIC 22, CHLOROPLASTIC"/>
    <property type="match status" value="1"/>
</dbReference>
<dbReference type="OMA" id="FSLGKIW"/>
<evidence type="ECO:0000313" key="6">
    <source>
        <dbReference type="EMBL" id="EJK58970.1"/>
    </source>
</evidence>
<dbReference type="GO" id="GO:0015031">
    <property type="term" value="P:protein transport"/>
    <property type="evidence" value="ECO:0007669"/>
    <property type="project" value="InterPro"/>
</dbReference>
<evidence type="ECO:0000256" key="1">
    <source>
        <dbReference type="ARBA" id="ARBA00004229"/>
    </source>
</evidence>
<dbReference type="Pfam" id="PF04278">
    <property type="entry name" value="Tic22"/>
    <property type="match status" value="1"/>
</dbReference>
<gene>
    <name evidence="6" type="ORF">THAOC_20869</name>
</gene>
<keyword evidence="5" id="KW-0732">Signal</keyword>
<dbReference type="GO" id="GO:0009507">
    <property type="term" value="C:chloroplast"/>
    <property type="evidence" value="ECO:0007669"/>
    <property type="project" value="UniProtKB-SubCell"/>
</dbReference>